<feature type="domain" description="Zinc knuckle CX2CX4HX4C" evidence="2">
    <location>
        <begin position="5"/>
        <end position="52"/>
    </location>
</feature>
<feature type="compositionally biased region" description="Polar residues" evidence="1">
    <location>
        <begin position="104"/>
        <end position="114"/>
    </location>
</feature>
<gene>
    <name evidence="3" type="ORF">F2Q70_00039180</name>
</gene>
<feature type="compositionally biased region" description="Basic residues" evidence="1">
    <location>
        <begin position="135"/>
        <end position="144"/>
    </location>
</feature>
<sequence>MLIQVDTRRPLKFSRKAESPEGGEVTLEIKYEMLFKHCSTCGMLTHEKEYCPLLDVKNRIQSQTERHGVFTRVQVPLDQRHNQSISHQNNGTQPRYGNEISHGRFNQSRGSRYGSSDRKYDEESNYRRSHSDRIMRRRDNHSRSNRYGGSRAGTGSYDRKPALTWRQKSLGDQKEYRVEPPITSRDIVPYEHSAGTGSDGKEGSEAMRSPEAPVTRRLASTIVTPSRVDILIEENVTKRVKEATRALSFPALIDQELQEGVEDKQIIGALSDMEIADPHDGKMMECDVRDDDLLGAGGMLKKRMSLWALRAGNLRFFVGDLLGSVRHRLMLMQENQGVIKVQKS</sequence>
<evidence type="ECO:0000313" key="3">
    <source>
        <dbReference type="EMBL" id="KAF2588493.1"/>
    </source>
</evidence>
<dbReference type="AlphaFoldDB" id="A0A8S9K4D7"/>
<proteinExistence type="predicted"/>
<evidence type="ECO:0000256" key="1">
    <source>
        <dbReference type="SAM" id="MobiDB-lite"/>
    </source>
</evidence>
<dbReference type="InterPro" id="IPR025836">
    <property type="entry name" value="Zn_knuckle_CX2CX4HX4C"/>
</dbReference>
<dbReference type="Pfam" id="PF14392">
    <property type="entry name" value="zf-CCHC_4"/>
    <property type="match status" value="1"/>
</dbReference>
<feature type="compositionally biased region" description="Basic and acidic residues" evidence="1">
    <location>
        <begin position="115"/>
        <end position="134"/>
    </location>
</feature>
<dbReference type="EMBL" id="QGKY02000190">
    <property type="protein sequence ID" value="KAF2588493.1"/>
    <property type="molecule type" value="Genomic_DNA"/>
</dbReference>
<reference evidence="3" key="1">
    <citation type="submission" date="2019-12" db="EMBL/GenBank/DDBJ databases">
        <title>Genome sequencing and annotation of Brassica cretica.</title>
        <authorList>
            <person name="Studholme D.J."/>
            <person name="Sarris P.F."/>
        </authorList>
    </citation>
    <scope>NUCLEOTIDE SEQUENCE</scope>
    <source>
        <strain evidence="3">PFS-102/07</strain>
        <tissue evidence="3">Leaf</tissue>
    </source>
</reference>
<feature type="region of interest" description="Disordered" evidence="1">
    <location>
        <begin position="79"/>
        <end position="160"/>
    </location>
</feature>
<protein>
    <recommendedName>
        <fullName evidence="2">Zinc knuckle CX2CX4HX4C domain-containing protein</fullName>
    </recommendedName>
</protein>
<feature type="region of interest" description="Disordered" evidence="1">
    <location>
        <begin position="188"/>
        <end position="214"/>
    </location>
</feature>
<organism evidence="3">
    <name type="scientific">Brassica cretica</name>
    <name type="common">Mustard</name>
    <dbReference type="NCBI Taxonomy" id="69181"/>
    <lineage>
        <taxon>Eukaryota</taxon>
        <taxon>Viridiplantae</taxon>
        <taxon>Streptophyta</taxon>
        <taxon>Embryophyta</taxon>
        <taxon>Tracheophyta</taxon>
        <taxon>Spermatophyta</taxon>
        <taxon>Magnoliopsida</taxon>
        <taxon>eudicotyledons</taxon>
        <taxon>Gunneridae</taxon>
        <taxon>Pentapetalae</taxon>
        <taxon>rosids</taxon>
        <taxon>malvids</taxon>
        <taxon>Brassicales</taxon>
        <taxon>Brassicaceae</taxon>
        <taxon>Brassiceae</taxon>
        <taxon>Brassica</taxon>
    </lineage>
</organism>
<accession>A0A8S9K4D7</accession>
<feature type="compositionally biased region" description="Polar residues" evidence="1">
    <location>
        <begin position="82"/>
        <end position="95"/>
    </location>
</feature>
<comment type="caution">
    <text evidence="3">The sequence shown here is derived from an EMBL/GenBank/DDBJ whole genome shotgun (WGS) entry which is preliminary data.</text>
</comment>
<name>A0A8S9K4D7_BRACR</name>
<evidence type="ECO:0000259" key="2">
    <source>
        <dbReference type="Pfam" id="PF14392"/>
    </source>
</evidence>